<name>A0A6A6PU67_9PEZI</name>
<dbReference type="PANTHER" id="PTHR31131:SF6">
    <property type="entry name" value="CASTOR ACT DOMAIN-CONTAINING PROTEIN"/>
    <property type="match status" value="1"/>
</dbReference>
<dbReference type="InterPro" id="IPR045865">
    <property type="entry name" value="ACT-like_dom_sf"/>
</dbReference>
<dbReference type="SUPFAM" id="SSF55021">
    <property type="entry name" value="ACT-like"/>
    <property type="match status" value="1"/>
</dbReference>
<dbReference type="GeneID" id="54470636"/>
<dbReference type="InterPro" id="IPR027795">
    <property type="entry name" value="CASTOR_ACT_dom"/>
</dbReference>
<dbReference type="GO" id="GO:0046394">
    <property type="term" value="P:carboxylic acid biosynthetic process"/>
    <property type="evidence" value="ECO:0007669"/>
    <property type="project" value="UniProtKB-ARBA"/>
</dbReference>
<evidence type="ECO:0000313" key="3">
    <source>
        <dbReference type="Proteomes" id="UP000799767"/>
    </source>
</evidence>
<feature type="domain" description="CASTOR ACT" evidence="1">
    <location>
        <begin position="110"/>
        <end position="171"/>
    </location>
</feature>
<reference evidence="2" key="1">
    <citation type="journal article" date="2020" name="Stud. Mycol.">
        <title>101 Dothideomycetes genomes: a test case for predicting lifestyles and emergence of pathogens.</title>
        <authorList>
            <person name="Haridas S."/>
            <person name="Albert R."/>
            <person name="Binder M."/>
            <person name="Bloem J."/>
            <person name="Labutti K."/>
            <person name="Salamov A."/>
            <person name="Andreopoulos B."/>
            <person name="Baker S."/>
            <person name="Barry K."/>
            <person name="Bills G."/>
            <person name="Bluhm B."/>
            <person name="Cannon C."/>
            <person name="Castanera R."/>
            <person name="Culley D."/>
            <person name="Daum C."/>
            <person name="Ezra D."/>
            <person name="Gonzalez J."/>
            <person name="Henrissat B."/>
            <person name="Kuo A."/>
            <person name="Liang C."/>
            <person name="Lipzen A."/>
            <person name="Lutzoni F."/>
            <person name="Magnuson J."/>
            <person name="Mondo S."/>
            <person name="Nolan M."/>
            <person name="Ohm R."/>
            <person name="Pangilinan J."/>
            <person name="Park H.-J."/>
            <person name="Ramirez L."/>
            <person name="Alfaro M."/>
            <person name="Sun H."/>
            <person name="Tritt A."/>
            <person name="Yoshinaga Y."/>
            <person name="Zwiers L.-H."/>
            <person name="Turgeon B."/>
            <person name="Goodwin S."/>
            <person name="Spatafora J."/>
            <person name="Crous P."/>
            <person name="Grigoriev I."/>
        </authorList>
    </citation>
    <scope>NUCLEOTIDE SEQUENCE</scope>
    <source>
        <strain evidence="2">CBS 113389</strain>
    </source>
</reference>
<dbReference type="RefSeq" id="XP_033590229.1">
    <property type="nucleotide sequence ID" value="XM_033729634.1"/>
</dbReference>
<evidence type="ECO:0000313" key="2">
    <source>
        <dbReference type="EMBL" id="KAF2483659.1"/>
    </source>
</evidence>
<dbReference type="Proteomes" id="UP000799767">
    <property type="component" value="Unassembled WGS sequence"/>
</dbReference>
<organism evidence="2 3">
    <name type="scientific">Neohortaea acidophila</name>
    <dbReference type="NCBI Taxonomy" id="245834"/>
    <lineage>
        <taxon>Eukaryota</taxon>
        <taxon>Fungi</taxon>
        <taxon>Dikarya</taxon>
        <taxon>Ascomycota</taxon>
        <taxon>Pezizomycotina</taxon>
        <taxon>Dothideomycetes</taxon>
        <taxon>Dothideomycetidae</taxon>
        <taxon>Mycosphaerellales</taxon>
        <taxon>Teratosphaeriaceae</taxon>
        <taxon>Neohortaea</taxon>
    </lineage>
</organism>
<dbReference type="InterPro" id="IPR051719">
    <property type="entry name" value="CASTOR_mTORC1"/>
</dbReference>
<dbReference type="EMBL" id="MU001635">
    <property type="protein sequence ID" value="KAF2483659.1"/>
    <property type="molecule type" value="Genomic_DNA"/>
</dbReference>
<accession>A0A6A6PU67</accession>
<dbReference type="PANTHER" id="PTHR31131">
    <property type="entry name" value="CHROMOSOME 1, WHOLE GENOME SHOTGUN SEQUENCE"/>
    <property type="match status" value="1"/>
</dbReference>
<evidence type="ECO:0000259" key="1">
    <source>
        <dbReference type="Pfam" id="PF13840"/>
    </source>
</evidence>
<gene>
    <name evidence="2" type="ORF">BDY17DRAFT_151689</name>
</gene>
<sequence>MESPLEQPATLLNAQLSFLDTRLVLIHLPLDIYPLFVRPILQLILHNTRQNADGTPHEPKRPWLFWHPFVHISITTNACTVVCPEHEAETLFMPLLAGLNSKLRSLVSISSEQYAAVLISGEGLDAGQRVLDLTSPLALAGISIFFITSYYADFILVPFSARRTVIRALEDQGFVFESDDSHGDAGHMTNSGHLSPQITKFAFDLFPTSPAPTPTTVAELQTQTFAMLQRHDITPSVDEHIELVTCAGVKDSTAIAVANNNAKDNLQLGLAKCLTSHPPPAFLAITLTNLESMSLTLDTRLLTYFHNDGEDLLVGKDGPEQVAITLDLEQLPLESTGIVCGVASRLRDHMAHRTSEVFTMSYLSTTRTGNVIVYRDELSDAMDALKGARD</sequence>
<dbReference type="Gene3D" id="3.30.2130.10">
    <property type="entry name" value="VC0802-like"/>
    <property type="match status" value="2"/>
</dbReference>
<proteinExistence type="predicted"/>
<keyword evidence="3" id="KW-1185">Reference proteome</keyword>
<protein>
    <recommendedName>
        <fullName evidence="1">CASTOR ACT domain-containing protein</fullName>
    </recommendedName>
</protein>
<dbReference type="AlphaFoldDB" id="A0A6A6PU67"/>
<dbReference type="OrthoDB" id="58529at2759"/>
<dbReference type="Pfam" id="PF13840">
    <property type="entry name" value="ACT_7"/>
    <property type="match status" value="1"/>
</dbReference>
<dbReference type="GO" id="GO:0006520">
    <property type="term" value="P:amino acid metabolic process"/>
    <property type="evidence" value="ECO:0007669"/>
    <property type="project" value="UniProtKB-ARBA"/>
</dbReference>